<protein>
    <submittedName>
        <fullName evidence="1">Protein mobD</fullName>
    </submittedName>
</protein>
<dbReference type="OrthoDB" id="5615423at2"/>
<sequence length="217" mass="24304">MVSMALCDFLMRQGEKPYLVECDTSNPDVIKAYHQEVKNGDISASSVNLDDDEGWEVLADILATHPDKPVVVNTAARNNDSVAKRGWYLIRGAAELSRPLVTLWVVNRQRDSLELLRQFQEALAQWGGESKVHVLRNLYFGEEKKFELYEGSRIRAAVEAAGGKSLSFPDLSDRVSDAVYSNRLSLTRAAKELSYGLRIGFEHWRDQADGVFRAALG</sequence>
<accession>A0A540WU99</accession>
<reference evidence="1 2" key="1">
    <citation type="submission" date="2019-06" db="EMBL/GenBank/DDBJ databases">
        <authorList>
            <person name="Livingstone P."/>
            <person name="Whitworth D."/>
        </authorList>
    </citation>
    <scope>NUCLEOTIDE SEQUENCE [LARGE SCALE GENOMIC DNA]</scope>
    <source>
        <strain evidence="1 2">AM401</strain>
    </source>
</reference>
<comment type="caution">
    <text evidence="1">The sequence shown here is derived from an EMBL/GenBank/DDBJ whole genome shotgun (WGS) entry which is preliminary data.</text>
</comment>
<organism evidence="1 2">
    <name type="scientific">Myxococcus llanfairpwllgwyngyllgogerychwyrndrobwllllantysiliogogogochensis</name>
    <dbReference type="NCBI Taxonomy" id="2590453"/>
    <lineage>
        <taxon>Bacteria</taxon>
        <taxon>Pseudomonadati</taxon>
        <taxon>Myxococcota</taxon>
        <taxon>Myxococcia</taxon>
        <taxon>Myxococcales</taxon>
        <taxon>Cystobacterineae</taxon>
        <taxon>Myxococcaceae</taxon>
        <taxon>Myxococcus</taxon>
    </lineage>
</organism>
<keyword evidence="2" id="KW-1185">Reference proteome</keyword>
<evidence type="ECO:0000313" key="1">
    <source>
        <dbReference type="EMBL" id="TQF12024.1"/>
    </source>
</evidence>
<dbReference type="AlphaFoldDB" id="A0A540WU99"/>
<name>A0A540WU99_9BACT</name>
<gene>
    <name evidence="1" type="ORF">FJV41_31340</name>
</gene>
<proteinExistence type="predicted"/>
<dbReference type="Proteomes" id="UP000315369">
    <property type="component" value="Unassembled WGS sequence"/>
</dbReference>
<dbReference type="EMBL" id="VIFM01000159">
    <property type="protein sequence ID" value="TQF12024.1"/>
    <property type="molecule type" value="Genomic_DNA"/>
</dbReference>
<evidence type="ECO:0000313" key="2">
    <source>
        <dbReference type="Proteomes" id="UP000315369"/>
    </source>
</evidence>